<name>A0AAJ0BIJ1_9PEZI</name>
<feature type="domain" description="Stress-response A/B barrel" evidence="3">
    <location>
        <begin position="60"/>
        <end position="157"/>
    </location>
</feature>
<evidence type="ECO:0000256" key="2">
    <source>
        <dbReference type="SAM" id="SignalP"/>
    </source>
</evidence>
<protein>
    <recommendedName>
        <fullName evidence="3">Stress-response A/B barrel domain-containing protein</fullName>
    </recommendedName>
</protein>
<dbReference type="SMART" id="SM00886">
    <property type="entry name" value="Dabb"/>
    <property type="match status" value="1"/>
</dbReference>
<dbReference type="InterPro" id="IPR013097">
    <property type="entry name" value="Dabb"/>
</dbReference>
<dbReference type="Pfam" id="PF07876">
    <property type="entry name" value="Dabb"/>
    <property type="match status" value="1"/>
</dbReference>
<comment type="caution">
    <text evidence="4">The sequence shown here is derived from an EMBL/GenBank/DDBJ whole genome shotgun (WGS) entry which is preliminary data.</text>
</comment>
<dbReference type="PROSITE" id="PS51502">
    <property type="entry name" value="S_R_A_B_BARREL"/>
    <property type="match status" value="1"/>
</dbReference>
<gene>
    <name evidence="4" type="ORF">QBC47DRAFT_399509</name>
</gene>
<dbReference type="AlphaFoldDB" id="A0AAJ0BIJ1"/>
<feature type="signal peptide" evidence="2">
    <location>
        <begin position="1"/>
        <end position="25"/>
    </location>
</feature>
<reference evidence="4" key="1">
    <citation type="submission" date="2023-06" db="EMBL/GenBank/DDBJ databases">
        <title>Genome-scale phylogeny and comparative genomics of the fungal order Sordariales.</title>
        <authorList>
            <consortium name="Lawrence Berkeley National Laboratory"/>
            <person name="Hensen N."/>
            <person name="Bonometti L."/>
            <person name="Westerberg I."/>
            <person name="Brannstrom I.O."/>
            <person name="Guillou S."/>
            <person name="Cros-Aarteil S."/>
            <person name="Calhoun S."/>
            <person name="Haridas S."/>
            <person name="Kuo A."/>
            <person name="Mondo S."/>
            <person name="Pangilinan J."/>
            <person name="Riley R."/>
            <person name="Labutti K."/>
            <person name="Andreopoulos B."/>
            <person name="Lipzen A."/>
            <person name="Chen C."/>
            <person name="Yanf M."/>
            <person name="Daum C."/>
            <person name="Ng V."/>
            <person name="Clum A."/>
            <person name="Steindorff A."/>
            <person name="Ohm R."/>
            <person name="Martin F."/>
            <person name="Silar P."/>
            <person name="Natvig D."/>
            <person name="Lalanne C."/>
            <person name="Gautier V."/>
            <person name="Ament-Velasquez S.L."/>
            <person name="Kruys A."/>
            <person name="Hutchinson M.I."/>
            <person name="Powell A.J."/>
            <person name="Barry K."/>
            <person name="Miller A.N."/>
            <person name="Grigoriev I.V."/>
            <person name="Debuchy R."/>
            <person name="Gladieux P."/>
            <person name="Thoren M.H."/>
            <person name="Johannesson H."/>
        </authorList>
    </citation>
    <scope>NUCLEOTIDE SEQUENCE</scope>
    <source>
        <strain evidence="4">PSN4</strain>
    </source>
</reference>
<evidence type="ECO:0000256" key="1">
    <source>
        <dbReference type="SAM" id="MobiDB-lite"/>
    </source>
</evidence>
<dbReference type="InterPro" id="IPR011008">
    <property type="entry name" value="Dimeric_a/b-barrel"/>
</dbReference>
<evidence type="ECO:0000259" key="3">
    <source>
        <dbReference type="PROSITE" id="PS51502"/>
    </source>
</evidence>
<organism evidence="4 5">
    <name type="scientific">Echria macrotheca</name>
    <dbReference type="NCBI Taxonomy" id="438768"/>
    <lineage>
        <taxon>Eukaryota</taxon>
        <taxon>Fungi</taxon>
        <taxon>Dikarya</taxon>
        <taxon>Ascomycota</taxon>
        <taxon>Pezizomycotina</taxon>
        <taxon>Sordariomycetes</taxon>
        <taxon>Sordariomycetidae</taxon>
        <taxon>Sordariales</taxon>
        <taxon>Schizotheciaceae</taxon>
        <taxon>Echria</taxon>
    </lineage>
</organism>
<sequence>MSSSTMHPLLWSLCVVQFGLLSVLATKFFGSDSSSSSKTKKEESTPKMSGSIVSTEGGKVRRITMFKVPDPENQKKFVDAYERLREEQQKGGEPYILSVQASVVNDPRAKGYTIVAETEFASLDDMKYYDAECPAHMSLKKNSRGLGVTEPPLVVYY</sequence>
<dbReference type="SUPFAM" id="SSF54909">
    <property type="entry name" value="Dimeric alpha+beta barrel"/>
    <property type="match status" value="1"/>
</dbReference>
<keyword evidence="5" id="KW-1185">Reference proteome</keyword>
<dbReference type="Gene3D" id="3.30.70.100">
    <property type="match status" value="1"/>
</dbReference>
<feature type="region of interest" description="Disordered" evidence="1">
    <location>
        <begin position="30"/>
        <end position="56"/>
    </location>
</feature>
<feature type="chain" id="PRO_5042504660" description="Stress-response A/B barrel domain-containing protein" evidence="2">
    <location>
        <begin position="26"/>
        <end position="157"/>
    </location>
</feature>
<dbReference type="EMBL" id="MU839829">
    <property type="protein sequence ID" value="KAK1758612.1"/>
    <property type="molecule type" value="Genomic_DNA"/>
</dbReference>
<keyword evidence="2" id="KW-0732">Signal</keyword>
<accession>A0AAJ0BIJ1</accession>
<proteinExistence type="predicted"/>
<dbReference type="Proteomes" id="UP001239445">
    <property type="component" value="Unassembled WGS sequence"/>
</dbReference>
<evidence type="ECO:0000313" key="5">
    <source>
        <dbReference type="Proteomes" id="UP001239445"/>
    </source>
</evidence>
<evidence type="ECO:0000313" key="4">
    <source>
        <dbReference type="EMBL" id="KAK1758612.1"/>
    </source>
</evidence>